<dbReference type="Proteomes" id="UP001497680">
    <property type="component" value="Unassembled WGS sequence"/>
</dbReference>
<gene>
    <name evidence="1" type="ORF">F4821DRAFT_250142</name>
</gene>
<comment type="caution">
    <text evidence="1">The sequence shown here is derived from an EMBL/GenBank/DDBJ whole genome shotgun (WGS) entry which is preliminary data.</text>
</comment>
<sequence>MSQQTTMPSSIAGARRSSTTSERTLVDTSSRQVDASDKEQVKDYDRKLSIDAGSTNSQGSSSSRQSIMGKAIKKVKSKLGDKSSSSTAESKPRKPVADSYPDTVYMWRALAETKM</sequence>
<name>A0ACC0CKX2_9PEZI</name>
<protein>
    <submittedName>
        <fullName evidence="1">Uncharacterized protein</fullName>
    </submittedName>
</protein>
<keyword evidence="2" id="KW-1185">Reference proteome</keyword>
<evidence type="ECO:0000313" key="2">
    <source>
        <dbReference type="Proteomes" id="UP001497680"/>
    </source>
</evidence>
<reference evidence="1 2" key="1">
    <citation type="journal article" date="2022" name="New Phytol.">
        <title>Ecological generalism drives hyperdiversity of secondary metabolite gene clusters in xylarialean endophytes.</title>
        <authorList>
            <person name="Franco M.E.E."/>
            <person name="Wisecaver J.H."/>
            <person name="Arnold A.E."/>
            <person name="Ju Y.M."/>
            <person name="Slot J.C."/>
            <person name="Ahrendt S."/>
            <person name="Moore L.P."/>
            <person name="Eastman K.E."/>
            <person name="Scott K."/>
            <person name="Konkel Z."/>
            <person name="Mondo S.J."/>
            <person name="Kuo A."/>
            <person name="Hayes R.D."/>
            <person name="Haridas S."/>
            <person name="Andreopoulos B."/>
            <person name="Riley R."/>
            <person name="LaButti K."/>
            <person name="Pangilinan J."/>
            <person name="Lipzen A."/>
            <person name="Amirebrahimi M."/>
            <person name="Yan J."/>
            <person name="Adam C."/>
            <person name="Keymanesh K."/>
            <person name="Ng V."/>
            <person name="Louie K."/>
            <person name="Northen T."/>
            <person name="Drula E."/>
            <person name="Henrissat B."/>
            <person name="Hsieh H.M."/>
            <person name="Youens-Clark K."/>
            <person name="Lutzoni F."/>
            <person name="Miadlikowska J."/>
            <person name="Eastwood D.C."/>
            <person name="Hamelin R.C."/>
            <person name="Grigoriev I.V."/>
            <person name="U'Ren J.M."/>
        </authorList>
    </citation>
    <scope>NUCLEOTIDE SEQUENCE [LARGE SCALE GENOMIC DNA]</scope>
    <source>
        <strain evidence="1 2">ER1909</strain>
    </source>
</reference>
<evidence type="ECO:0000313" key="1">
    <source>
        <dbReference type="EMBL" id="KAI6081069.1"/>
    </source>
</evidence>
<dbReference type="EMBL" id="MU394409">
    <property type="protein sequence ID" value="KAI6081069.1"/>
    <property type="molecule type" value="Genomic_DNA"/>
</dbReference>
<organism evidence="1 2">
    <name type="scientific">Hypoxylon rubiginosum</name>
    <dbReference type="NCBI Taxonomy" id="110542"/>
    <lineage>
        <taxon>Eukaryota</taxon>
        <taxon>Fungi</taxon>
        <taxon>Dikarya</taxon>
        <taxon>Ascomycota</taxon>
        <taxon>Pezizomycotina</taxon>
        <taxon>Sordariomycetes</taxon>
        <taxon>Xylariomycetidae</taxon>
        <taxon>Xylariales</taxon>
        <taxon>Hypoxylaceae</taxon>
        <taxon>Hypoxylon</taxon>
    </lineage>
</organism>
<proteinExistence type="predicted"/>
<accession>A0ACC0CKX2</accession>